<keyword evidence="3" id="KW-0121">Carboxypeptidase</keyword>
<dbReference type="Pfam" id="PF13539">
    <property type="entry name" value="Peptidase_M15_4"/>
    <property type="match status" value="1"/>
</dbReference>
<organism evidence="3 4">
    <name type="scientific">Amycolatopsis sulphurea</name>
    <dbReference type="NCBI Taxonomy" id="76022"/>
    <lineage>
        <taxon>Bacteria</taxon>
        <taxon>Bacillati</taxon>
        <taxon>Actinomycetota</taxon>
        <taxon>Actinomycetes</taxon>
        <taxon>Pseudonocardiales</taxon>
        <taxon>Pseudonocardiaceae</taxon>
        <taxon>Amycolatopsis</taxon>
    </lineage>
</organism>
<gene>
    <name evidence="3" type="ORF">ATK36_1620</name>
</gene>
<reference evidence="3 4" key="1">
    <citation type="submission" date="2017-10" db="EMBL/GenBank/DDBJ databases">
        <title>Sequencing the genomes of 1000 actinobacteria strains.</title>
        <authorList>
            <person name="Klenk H.-P."/>
        </authorList>
    </citation>
    <scope>NUCLEOTIDE SEQUENCE [LARGE SCALE GENOMIC DNA]</scope>
    <source>
        <strain evidence="3 4">DSM 46092</strain>
    </source>
</reference>
<accession>A0A2A9F805</accession>
<evidence type="ECO:0000313" key="4">
    <source>
        <dbReference type="Proteomes" id="UP000243542"/>
    </source>
</evidence>
<dbReference type="InterPro" id="IPR039561">
    <property type="entry name" value="Peptidase_M15C"/>
</dbReference>
<evidence type="ECO:0000256" key="1">
    <source>
        <dbReference type="SAM" id="MobiDB-lite"/>
    </source>
</evidence>
<proteinExistence type="predicted"/>
<keyword evidence="3" id="KW-0645">Protease</keyword>
<dbReference type="EMBL" id="PDJK01000002">
    <property type="protein sequence ID" value="PFG46630.1"/>
    <property type="molecule type" value="Genomic_DNA"/>
</dbReference>
<sequence length="305" mass="32287">MSLERVDSARPVDVCLAGDMRARTAAAAGVLGVSLLTGCAAPAPEPPPASPLRAPGNPASPAVPATRTSGTPPPITWQVGARPLPLRPDGFGEILPTPPELVNRALPTRDLLPPPANDRYAANVTAVPADVLARSTWLPACPVASADLRYVTLSFWGFDGRAHTGELLVRQDAAKPLTDAFGELFAQRFPIEEMRITAPAELDAAPTGDGNNTSAFVCRPARGQTNWSAHAYGLAVDVDPFCNPYTKGDLVLPELASSYVDRKNVRPGMVLAGDPVVRAFAREGWQWGGAWRSPTDRMHFTATGA</sequence>
<feature type="domain" description="Peptidase M15C" evidence="2">
    <location>
        <begin position="223"/>
        <end position="301"/>
    </location>
</feature>
<keyword evidence="4" id="KW-1185">Reference proteome</keyword>
<dbReference type="AlphaFoldDB" id="A0A2A9F805"/>
<feature type="region of interest" description="Disordered" evidence="1">
    <location>
        <begin position="44"/>
        <end position="76"/>
    </location>
</feature>
<dbReference type="InterPro" id="IPR009045">
    <property type="entry name" value="Zn_M74/Hedgehog-like"/>
</dbReference>
<comment type="caution">
    <text evidence="3">The sequence shown here is derived from an EMBL/GenBank/DDBJ whole genome shotgun (WGS) entry which is preliminary data.</text>
</comment>
<keyword evidence="3" id="KW-0378">Hydrolase</keyword>
<evidence type="ECO:0000259" key="2">
    <source>
        <dbReference type="Pfam" id="PF13539"/>
    </source>
</evidence>
<dbReference type="Proteomes" id="UP000243542">
    <property type="component" value="Unassembled WGS sequence"/>
</dbReference>
<name>A0A2A9F805_9PSEU</name>
<evidence type="ECO:0000313" key="3">
    <source>
        <dbReference type="EMBL" id="PFG46630.1"/>
    </source>
</evidence>
<dbReference type="Gene3D" id="3.30.1380.10">
    <property type="match status" value="1"/>
</dbReference>
<protein>
    <submittedName>
        <fullName evidence="3">D-alanyl-D-alanine carboxypeptidase-like protein</fullName>
    </submittedName>
</protein>
<dbReference type="SUPFAM" id="SSF55166">
    <property type="entry name" value="Hedgehog/DD-peptidase"/>
    <property type="match status" value="1"/>
</dbReference>
<dbReference type="GO" id="GO:0004180">
    <property type="term" value="F:carboxypeptidase activity"/>
    <property type="evidence" value="ECO:0007669"/>
    <property type="project" value="UniProtKB-KW"/>
</dbReference>